<evidence type="ECO:0000313" key="3">
    <source>
        <dbReference type="Proteomes" id="UP000003042"/>
    </source>
</evidence>
<dbReference type="EMBL" id="ABKX01000009">
    <property type="protein sequence ID" value="EDS90825.1"/>
    <property type="molecule type" value="Genomic_DNA"/>
</dbReference>
<comment type="caution">
    <text evidence="2">The sequence shown here is derived from an EMBL/GenBank/DDBJ whole genome shotgun (WGS) entry which is preliminary data.</text>
</comment>
<keyword evidence="1" id="KW-0812">Transmembrane</keyword>
<dbReference type="Proteomes" id="UP000003042">
    <property type="component" value="Unassembled WGS sequence"/>
</dbReference>
<keyword evidence="1" id="KW-0472">Membrane</keyword>
<dbReference type="AlphaFoldDB" id="A0ABC9NKL9"/>
<organism evidence="2 3">
    <name type="scientific">Escherichia albertii (strain TW07627)</name>
    <dbReference type="NCBI Taxonomy" id="502347"/>
    <lineage>
        <taxon>Bacteria</taxon>
        <taxon>Pseudomonadati</taxon>
        <taxon>Pseudomonadota</taxon>
        <taxon>Gammaproteobacteria</taxon>
        <taxon>Enterobacterales</taxon>
        <taxon>Enterobacteriaceae</taxon>
        <taxon>Escherichia</taxon>
    </lineage>
</organism>
<gene>
    <name evidence="2" type="ORF">ESCAB7627_2126</name>
</gene>
<evidence type="ECO:0000313" key="2">
    <source>
        <dbReference type="EMBL" id="EDS90825.1"/>
    </source>
</evidence>
<name>A0ABC9NKL9_ESCAT</name>
<feature type="transmembrane region" description="Helical" evidence="1">
    <location>
        <begin position="21"/>
        <end position="43"/>
    </location>
</feature>
<keyword evidence="1" id="KW-1133">Transmembrane helix</keyword>
<proteinExistence type="predicted"/>
<accession>A0ABC9NKL9</accession>
<dbReference type="RefSeq" id="WP_000378330.1">
    <property type="nucleotide sequence ID" value="NZ_CH991859.1"/>
</dbReference>
<evidence type="ECO:0000256" key="1">
    <source>
        <dbReference type="SAM" id="Phobius"/>
    </source>
</evidence>
<reference evidence="2 3" key="1">
    <citation type="submission" date="2008-02" db="EMBL/GenBank/DDBJ databases">
        <title>Annotation of Escherichia albertii TW07627.</title>
        <authorList>
            <person name="Sutton G."/>
            <person name="Whittam T.S."/>
            <person name="Sebastian Y."/>
        </authorList>
    </citation>
    <scope>NUCLEOTIDE SEQUENCE [LARGE SCALE GENOMIC DNA]</scope>
    <source>
        <strain evidence="2 3">TW07627</strain>
    </source>
</reference>
<sequence length="286" mass="32229">MDSRIEVIGGIDGSMAFVKNYILPILLPMLSAFLSYFISIRVFNRQENVKAEKKKIDVVNQSMCKLFSALTTLLQVKSNYYKGVCASTNPIERALMFPVVVIYGAPISIDVSELTCLISEGEGKVGESGSNEAEKLDIIVIEDVLRRYNSLLEAIKLRNEFDKECRGKIISAAGSPVPSSRMKNDDIVNIIGANDAAFYIDVSERLMLMIDGLIMDIYSLLKNFPEYSESLINKKKVKGYVKILKFEDLEVRYPLIDSPITRPSIGLMSHYLGYQEDEILNRYPYC</sequence>
<protein>
    <submittedName>
        <fullName evidence="2">Uncharacterized protein</fullName>
    </submittedName>
</protein>